<accession>X8DIW5</accession>
<dbReference type="EMBL" id="JAOB01000016">
    <property type="protein sequence ID" value="EUA68294.1"/>
    <property type="molecule type" value="Genomic_DNA"/>
</dbReference>
<feature type="region of interest" description="Disordered" evidence="1">
    <location>
        <begin position="62"/>
        <end position="84"/>
    </location>
</feature>
<evidence type="ECO:0000256" key="2">
    <source>
        <dbReference type="SAM" id="Phobius"/>
    </source>
</evidence>
<feature type="transmembrane region" description="Helical" evidence="2">
    <location>
        <begin position="95"/>
        <end position="117"/>
    </location>
</feature>
<name>X8DIW5_MYCXE</name>
<gene>
    <name evidence="3" type="ORF">I553_10566</name>
</gene>
<dbReference type="GO" id="GO:0016757">
    <property type="term" value="F:glycosyltransferase activity"/>
    <property type="evidence" value="ECO:0007669"/>
    <property type="project" value="UniProtKB-KW"/>
</dbReference>
<keyword evidence="3" id="KW-0808">Transferase</keyword>
<keyword evidence="2" id="KW-1133">Transmembrane helix</keyword>
<dbReference type="EC" id="2.4.2.-" evidence="3"/>
<keyword evidence="3" id="KW-0328">Glycosyltransferase</keyword>
<reference evidence="3" key="1">
    <citation type="submission" date="2014-01" db="EMBL/GenBank/DDBJ databases">
        <authorList>
            <person name="Brown-Elliot B."/>
            <person name="Wallace R."/>
            <person name="Lenaerts A."/>
            <person name="Ordway D."/>
            <person name="DeGroote M.A."/>
            <person name="Parker T."/>
            <person name="Sizemore C."/>
            <person name="Tallon L.J."/>
            <person name="Sadzewicz L.K."/>
            <person name="Sengamalay N."/>
            <person name="Fraser C.M."/>
            <person name="Hine E."/>
            <person name="Shefchek K.A."/>
            <person name="Das S.P."/>
            <person name="Tettelin H."/>
        </authorList>
    </citation>
    <scope>NUCLEOTIDE SEQUENCE [LARGE SCALE GENOMIC DNA]</scope>
    <source>
        <strain evidence="3">4042</strain>
    </source>
</reference>
<evidence type="ECO:0000256" key="1">
    <source>
        <dbReference type="SAM" id="MobiDB-lite"/>
    </source>
</evidence>
<organism evidence="3">
    <name type="scientific">Mycobacterium xenopi 4042</name>
    <dbReference type="NCBI Taxonomy" id="1299334"/>
    <lineage>
        <taxon>Bacteria</taxon>
        <taxon>Bacillati</taxon>
        <taxon>Actinomycetota</taxon>
        <taxon>Actinomycetes</taxon>
        <taxon>Mycobacteriales</taxon>
        <taxon>Mycobacteriaceae</taxon>
        <taxon>Mycobacterium</taxon>
    </lineage>
</organism>
<dbReference type="PATRIC" id="fig|1299334.3.peg.1915"/>
<protein>
    <submittedName>
        <fullName evidence="3">Arabinofuranosyltransferase AftA domain protein</fullName>
        <ecNumber evidence="3">2.4.2.-</ecNumber>
    </submittedName>
</protein>
<evidence type="ECO:0000313" key="3">
    <source>
        <dbReference type="EMBL" id="EUA68294.1"/>
    </source>
</evidence>
<feature type="compositionally biased region" description="Polar residues" evidence="1">
    <location>
        <begin position="63"/>
        <end position="72"/>
    </location>
</feature>
<keyword evidence="2" id="KW-0472">Membrane</keyword>
<sequence length="231" mass="24039">MLVIRRPGSHPMSAHLKEAPLTVDKEYVADLAVTAAAKGKELVWAPGAFRYVMMVLRHIPGRSSANSPSEQMASRRKGPTSGTDGAFASARAANVLASIAHMVIAAAIAAVVAVVSLKAIGRVNCRLPVVESATRADHGGPGRVHRRVGATGGCGGAVSGRLGVGRLAALVFVSAFPLSRWPCRWAPPSSTCSDLGGPAVPHRVSDPVDRQRRPARYDLSGSAAVLPAGWF</sequence>
<dbReference type="AlphaFoldDB" id="X8DIW5"/>
<comment type="caution">
    <text evidence="3">The sequence shown here is derived from an EMBL/GenBank/DDBJ whole genome shotgun (WGS) entry which is preliminary data.</text>
</comment>
<proteinExistence type="predicted"/>
<keyword evidence="2" id="KW-0812">Transmembrane</keyword>